<evidence type="ECO:0000313" key="1">
    <source>
        <dbReference type="EMBL" id="HIU58439.1"/>
    </source>
</evidence>
<dbReference type="EMBL" id="DVNB01000122">
    <property type="protein sequence ID" value="HIU58439.1"/>
    <property type="molecule type" value="Genomic_DNA"/>
</dbReference>
<protein>
    <submittedName>
        <fullName evidence="1">Uncharacterized protein</fullName>
    </submittedName>
</protein>
<organism evidence="1 2">
    <name type="scientific">Candidatus Ornithomonoglobus merdipullorum</name>
    <dbReference type="NCBI Taxonomy" id="2840895"/>
    <lineage>
        <taxon>Bacteria</taxon>
        <taxon>Bacillati</taxon>
        <taxon>Bacillota</taxon>
        <taxon>Clostridia</taxon>
        <taxon>Candidatus Ornithomonoglobus</taxon>
    </lineage>
</organism>
<proteinExistence type="predicted"/>
<reference evidence="1" key="2">
    <citation type="journal article" date="2021" name="PeerJ">
        <title>Extensive microbial diversity within the chicken gut microbiome revealed by metagenomics and culture.</title>
        <authorList>
            <person name="Gilroy R."/>
            <person name="Ravi A."/>
            <person name="Getino M."/>
            <person name="Pursley I."/>
            <person name="Horton D.L."/>
            <person name="Alikhan N.F."/>
            <person name="Baker D."/>
            <person name="Gharbi K."/>
            <person name="Hall N."/>
            <person name="Watson M."/>
            <person name="Adriaenssens E.M."/>
            <person name="Foster-Nyarko E."/>
            <person name="Jarju S."/>
            <person name="Secka A."/>
            <person name="Antonio M."/>
            <person name="Oren A."/>
            <person name="Chaudhuri R.R."/>
            <person name="La Ragione R."/>
            <person name="Hildebrand F."/>
            <person name="Pallen M.J."/>
        </authorList>
    </citation>
    <scope>NUCLEOTIDE SEQUENCE</scope>
    <source>
        <strain evidence="1">USAMLcec3-3695</strain>
    </source>
</reference>
<evidence type="ECO:0000313" key="2">
    <source>
        <dbReference type="Proteomes" id="UP000824109"/>
    </source>
</evidence>
<comment type="caution">
    <text evidence="1">The sequence shown here is derived from an EMBL/GenBank/DDBJ whole genome shotgun (WGS) entry which is preliminary data.</text>
</comment>
<dbReference type="AlphaFoldDB" id="A0A9D1ME00"/>
<gene>
    <name evidence="1" type="ORF">IAA61_11595</name>
</gene>
<dbReference type="Proteomes" id="UP000824109">
    <property type="component" value="Unassembled WGS sequence"/>
</dbReference>
<sequence>MSKYNLEISILTALLPNGILLPHALTTITDNQAYLRSVLTRLKHAGLVSDRNRTLKATKAKYNIRYFELQSAALPWLKEHLDIDWISYLPDPLPSYAVSSDYSNSKLIRLLNSRTAETVFCQLNIPSCRDETCHVGEQK</sequence>
<reference evidence="1" key="1">
    <citation type="submission" date="2020-10" db="EMBL/GenBank/DDBJ databases">
        <authorList>
            <person name="Gilroy R."/>
        </authorList>
    </citation>
    <scope>NUCLEOTIDE SEQUENCE</scope>
    <source>
        <strain evidence="1">USAMLcec3-3695</strain>
    </source>
</reference>
<name>A0A9D1ME00_9FIRM</name>
<accession>A0A9D1ME00</accession>